<gene>
    <name evidence="6" type="ORF">MCUN1_001484</name>
</gene>
<dbReference type="InterPro" id="IPR011011">
    <property type="entry name" value="Znf_FYVE_PHD"/>
</dbReference>
<name>A0AAF0EXW9_9BASI</name>
<proteinExistence type="predicted"/>
<keyword evidence="6" id="KW-0808">Transferase</keyword>
<dbReference type="GO" id="GO:0061630">
    <property type="term" value="F:ubiquitin protein ligase activity"/>
    <property type="evidence" value="ECO:0007669"/>
    <property type="project" value="UniProtKB-EC"/>
</dbReference>
<dbReference type="Pfam" id="PF02207">
    <property type="entry name" value="zf-UBR"/>
    <property type="match status" value="1"/>
</dbReference>
<dbReference type="InterPro" id="IPR013083">
    <property type="entry name" value="Znf_RING/FYVE/PHD"/>
</dbReference>
<sequence length="347" mass="38588">MHKRANSPATPERATRPRTDAESSPGFPDPNAPAPNMSPERGFTAADLIEQQERLEKQAAEAIPYKFDQCTRPMGHIRQPVFACRTCGGGGVCAGCSVACHGDHDLIELFHKRNFMCDCGSQNMYRKRDAAELLPTGYPADATPCSLRDERFAPGSTENVYSHNFDGEFCYCERGKHYDPDTEEDTMYQCLVCEDWLHESCTHRGLIKQSEFDCMICDACVSKPENAVLRDYAGAPGWMVLAQEAEKPEGSLSVIGSEKPDAPVHPVRREFNAPRLDLYLRPDFRNGICRCETCVPRWAGLVFVADEEETYDPPDDLDDYASGTSGSSSYDRALAVLGHLPRDHMSS</sequence>
<keyword evidence="3" id="KW-0862">Zinc</keyword>
<keyword evidence="7" id="KW-1185">Reference proteome</keyword>
<evidence type="ECO:0000256" key="4">
    <source>
        <dbReference type="SAM" id="MobiDB-lite"/>
    </source>
</evidence>
<dbReference type="SMART" id="SM00396">
    <property type="entry name" value="ZnF_UBR1"/>
    <property type="match status" value="1"/>
</dbReference>
<evidence type="ECO:0000313" key="7">
    <source>
        <dbReference type="Proteomes" id="UP001219933"/>
    </source>
</evidence>
<dbReference type="PANTHER" id="PTHR13513:SF9">
    <property type="entry name" value="E3 UBIQUITIN-PROTEIN LIGASE UBR7-RELATED"/>
    <property type="match status" value="1"/>
</dbReference>
<keyword evidence="2" id="KW-0863">Zinc-finger</keyword>
<evidence type="ECO:0000259" key="5">
    <source>
        <dbReference type="SMART" id="SM00396"/>
    </source>
</evidence>
<evidence type="ECO:0000256" key="2">
    <source>
        <dbReference type="ARBA" id="ARBA00022771"/>
    </source>
</evidence>
<dbReference type="AlphaFoldDB" id="A0AAF0EXW9"/>
<keyword evidence="6" id="KW-0012">Acyltransferase</keyword>
<dbReference type="InterPro" id="IPR003126">
    <property type="entry name" value="Znf_UBR"/>
</dbReference>
<keyword evidence="1" id="KW-0479">Metal-binding</keyword>
<evidence type="ECO:0000256" key="1">
    <source>
        <dbReference type="ARBA" id="ARBA00022723"/>
    </source>
</evidence>
<feature type="domain" description="UBR-type" evidence="5">
    <location>
        <begin position="68"/>
        <end position="125"/>
    </location>
</feature>
<feature type="region of interest" description="Disordered" evidence="4">
    <location>
        <begin position="1"/>
        <end position="41"/>
    </location>
</feature>
<evidence type="ECO:0000313" key="6">
    <source>
        <dbReference type="EMBL" id="WFD34643.1"/>
    </source>
</evidence>
<dbReference type="EMBL" id="CP119878">
    <property type="protein sequence ID" value="WFD34643.1"/>
    <property type="molecule type" value="Genomic_DNA"/>
</dbReference>
<accession>A0AAF0EXW9</accession>
<dbReference type="EC" id="2.3.2.27" evidence="6"/>
<organism evidence="6 7">
    <name type="scientific">Malassezia cuniculi</name>
    <dbReference type="NCBI Taxonomy" id="948313"/>
    <lineage>
        <taxon>Eukaryota</taxon>
        <taxon>Fungi</taxon>
        <taxon>Dikarya</taxon>
        <taxon>Basidiomycota</taxon>
        <taxon>Ustilaginomycotina</taxon>
        <taxon>Malasseziomycetes</taxon>
        <taxon>Malasseziales</taxon>
        <taxon>Malasseziaceae</taxon>
        <taxon>Malassezia</taxon>
    </lineage>
</organism>
<protein>
    <submittedName>
        <fullName evidence="6">RING-type E3 ubiquitin transferase</fullName>
        <ecNumber evidence="6">2.3.2.27</ecNumber>
    </submittedName>
</protein>
<dbReference type="InterPro" id="IPR040204">
    <property type="entry name" value="UBR7"/>
</dbReference>
<dbReference type="PANTHER" id="PTHR13513">
    <property type="entry name" value="E3 UBIQUITIN-PROTEIN LIGASE UBR7"/>
    <property type="match status" value="1"/>
</dbReference>
<dbReference type="Proteomes" id="UP001219933">
    <property type="component" value="Chromosome 2"/>
</dbReference>
<dbReference type="GO" id="GO:0005737">
    <property type="term" value="C:cytoplasm"/>
    <property type="evidence" value="ECO:0007669"/>
    <property type="project" value="TreeGrafter"/>
</dbReference>
<dbReference type="SUPFAM" id="SSF57903">
    <property type="entry name" value="FYVE/PHD zinc finger"/>
    <property type="match status" value="1"/>
</dbReference>
<dbReference type="Gene3D" id="3.30.40.10">
    <property type="entry name" value="Zinc/RING finger domain, C3HC4 (zinc finger)"/>
    <property type="match status" value="1"/>
</dbReference>
<evidence type="ECO:0000256" key="3">
    <source>
        <dbReference type="ARBA" id="ARBA00022833"/>
    </source>
</evidence>
<dbReference type="GO" id="GO:0008270">
    <property type="term" value="F:zinc ion binding"/>
    <property type="evidence" value="ECO:0007669"/>
    <property type="project" value="UniProtKB-KW"/>
</dbReference>
<reference evidence="6" key="1">
    <citation type="submission" date="2023-03" db="EMBL/GenBank/DDBJ databases">
        <title>Mating type loci evolution in Malassezia.</title>
        <authorList>
            <person name="Coelho M.A."/>
        </authorList>
    </citation>
    <scope>NUCLEOTIDE SEQUENCE</scope>
    <source>
        <strain evidence="6">CBS 11721</strain>
    </source>
</reference>